<feature type="region of interest" description="Disordered" evidence="1">
    <location>
        <begin position="37"/>
        <end position="83"/>
    </location>
</feature>
<dbReference type="Proteomes" id="UP000294530">
    <property type="component" value="Unassembled WGS sequence"/>
</dbReference>
<dbReference type="AlphaFoldDB" id="A0A976FM82"/>
<keyword evidence="3" id="KW-1185">Reference proteome</keyword>
<feature type="compositionally biased region" description="Basic and acidic residues" evidence="1">
    <location>
        <begin position="62"/>
        <end position="73"/>
    </location>
</feature>
<dbReference type="EMBL" id="SHOA02000019">
    <property type="protein sequence ID" value="TDH68966.1"/>
    <property type="molecule type" value="Genomic_DNA"/>
</dbReference>
<evidence type="ECO:0000256" key="1">
    <source>
        <dbReference type="SAM" id="MobiDB-lite"/>
    </source>
</evidence>
<protein>
    <submittedName>
        <fullName evidence="2">Uncharacterized protein</fullName>
    </submittedName>
</protein>
<evidence type="ECO:0000313" key="2">
    <source>
        <dbReference type="EMBL" id="TDH68966.1"/>
    </source>
</evidence>
<organism evidence="2 3">
    <name type="scientific">Bremia lactucae</name>
    <name type="common">Lettuce downy mildew</name>
    <dbReference type="NCBI Taxonomy" id="4779"/>
    <lineage>
        <taxon>Eukaryota</taxon>
        <taxon>Sar</taxon>
        <taxon>Stramenopiles</taxon>
        <taxon>Oomycota</taxon>
        <taxon>Peronosporomycetes</taxon>
        <taxon>Peronosporales</taxon>
        <taxon>Peronosporaceae</taxon>
        <taxon>Bremia</taxon>
    </lineage>
</organism>
<dbReference type="GeneID" id="94347939"/>
<reference evidence="2 3" key="1">
    <citation type="journal article" date="2021" name="Genome Biol.">
        <title>AFLAP: assembly-free linkage analysis pipeline using k-mers from genome sequencing data.</title>
        <authorList>
            <person name="Fletcher K."/>
            <person name="Zhang L."/>
            <person name="Gil J."/>
            <person name="Han R."/>
            <person name="Cavanaugh K."/>
            <person name="Michelmore R."/>
        </authorList>
    </citation>
    <scope>NUCLEOTIDE SEQUENCE [LARGE SCALE GENOMIC DNA]</scope>
    <source>
        <strain evidence="2 3">SF5</strain>
    </source>
</reference>
<accession>A0A976FM82</accession>
<dbReference type="RefSeq" id="XP_067818465.1">
    <property type="nucleotide sequence ID" value="XM_067962268.1"/>
</dbReference>
<proteinExistence type="predicted"/>
<gene>
    <name evidence="2" type="ORF">CCR75_004180</name>
</gene>
<evidence type="ECO:0000313" key="3">
    <source>
        <dbReference type="Proteomes" id="UP000294530"/>
    </source>
</evidence>
<dbReference type="KEGG" id="blac:94347939"/>
<comment type="caution">
    <text evidence="2">The sequence shown here is derived from an EMBL/GenBank/DDBJ whole genome shotgun (WGS) entry which is preliminary data.</text>
</comment>
<name>A0A976FM82_BRELC</name>
<sequence length="92" mass="10839">MDTIPKCCERGAFTSQNEKKSQGQFEFLWADLKRKPKTKRFSSSNPELVRDRKVKRQSRSPHRLEKEDLKAAYEEEESRQSLQTVVGPCIYF</sequence>
<feature type="compositionally biased region" description="Basic residues" evidence="1">
    <location>
        <begin position="52"/>
        <end position="61"/>
    </location>
</feature>